<dbReference type="SUPFAM" id="SSF56563">
    <property type="entry name" value="Major capsid protein gp5"/>
    <property type="match status" value="1"/>
</dbReference>
<dbReference type="AlphaFoldDB" id="A0A0F9M3S7"/>
<accession>A0A0F9M3S7</accession>
<reference evidence="1" key="1">
    <citation type="journal article" date="2015" name="Nature">
        <title>Complex archaea that bridge the gap between prokaryotes and eukaryotes.</title>
        <authorList>
            <person name="Spang A."/>
            <person name="Saw J.H."/>
            <person name="Jorgensen S.L."/>
            <person name="Zaremba-Niedzwiedzka K."/>
            <person name="Martijn J."/>
            <person name="Lind A.E."/>
            <person name="van Eijk R."/>
            <person name="Schleper C."/>
            <person name="Guy L."/>
            <person name="Ettema T.J."/>
        </authorList>
    </citation>
    <scope>NUCLEOTIDE SEQUENCE</scope>
</reference>
<sequence length="288" mass="31115">MAWPTDRRPDDALTGELVPEVWSTRIINHVRANLVAAQVVNTGWKDQLVMGDKVNIAVAAALTAGDVDVTTTGVLTNMNTTFGTTAESITIDSWKEVPVQIDDSVKVQSHIGNILGIMADNAAFALEKIIDLNVGALYSALNGGTVQGSDGQTFSDDILIAMHETLDEADVPKPGRSLVGDPSTEADIRKIDKFVRLDFQDGRVVTTGQLGTLYGTPVFMTNNLTAATTGNYGVLMHRDAIGLVIQDGPTVEPWREHKRHSDIINVSAMYGVDEVRDTFGVPFYTRSS</sequence>
<dbReference type="EMBL" id="LAZR01006191">
    <property type="protein sequence ID" value="KKM94031.1"/>
    <property type="molecule type" value="Genomic_DNA"/>
</dbReference>
<gene>
    <name evidence="1" type="ORF">LCGC14_1202490</name>
</gene>
<name>A0A0F9M3S7_9ZZZZ</name>
<proteinExistence type="predicted"/>
<comment type="caution">
    <text evidence="1">The sequence shown here is derived from an EMBL/GenBank/DDBJ whole genome shotgun (WGS) entry which is preliminary data.</text>
</comment>
<organism evidence="1">
    <name type="scientific">marine sediment metagenome</name>
    <dbReference type="NCBI Taxonomy" id="412755"/>
    <lineage>
        <taxon>unclassified sequences</taxon>
        <taxon>metagenomes</taxon>
        <taxon>ecological metagenomes</taxon>
    </lineage>
</organism>
<evidence type="ECO:0000313" key="1">
    <source>
        <dbReference type="EMBL" id="KKM94031.1"/>
    </source>
</evidence>
<protein>
    <recommendedName>
        <fullName evidence="2">Capsid protein</fullName>
    </recommendedName>
</protein>
<evidence type="ECO:0008006" key="2">
    <source>
        <dbReference type="Google" id="ProtNLM"/>
    </source>
</evidence>